<feature type="compositionally biased region" description="Basic and acidic residues" evidence="5">
    <location>
        <begin position="1380"/>
        <end position="1399"/>
    </location>
</feature>
<dbReference type="CDD" id="cd15550">
    <property type="entry name" value="PHD_MLL5"/>
    <property type="match status" value="1"/>
</dbReference>
<feature type="region of interest" description="Disordered" evidence="5">
    <location>
        <begin position="634"/>
        <end position="687"/>
    </location>
</feature>
<feature type="compositionally biased region" description="Polar residues" evidence="5">
    <location>
        <begin position="299"/>
        <end position="321"/>
    </location>
</feature>
<dbReference type="PROSITE" id="PS01359">
    <property type="entry name" value="ZF_PHD_1"/>
    <property type="match status" value="1"/>
</dbReference>
<feature type="compositionally biased region" description="Polar residues" evidence="5">
    <location>
        <begin position="391"/>
        <end position="410"/>
    </location>
</feature>
<feature type="compositionally biased region" description="Polar residues" evidence="5">
    <location>
        <begin position="1755"/>
        <end position="1766"/>
    </location>
</feature>
<evidence type="ECO:0000259" key="6">
    <source>
        <dbReference type="SMART" id="SM00249"/>
    </source>
</evidence>
<feature type="compositionally biased region" description="Basic and acidic residues" evidence="5">
    <location>
        <begin position="379"/>
        <end position="390"/>
    </location>
</feature>
<organism evidence="8 9">
    <name type="scientific">Meloidogyne incognita</name>
    <name type="common">Southern root-knot nematode worm</name>
    <name type="synonym">Oxyuris incognita</name>
    <dbReference type="NCBI Taxonomy" id="6306"/>
    <lineage>
        <taxon>Eukaryota</taxon>
        <taxon>Metazoa</taxon>
        <taxon>Ecdysozoa</taxon>
        <taxon>Nematoda</taxon>
        <taxon>Chromadorea</taxon>
        <taxon>Rhabditida</taxon>
        <taxon>Tylenchina</taxon>
        <taxon>Tylenchomorpha</taxon>
        <taxon>Tylenchoidea</taxon>
        <taxon>Meloidogynidae</taxon>
        <taxon>Meloidogyninae</taxon>
        <taxon>Meloidogyne</taxon>
        <taxon>Meloidogyne incognita group</taxon>
    </lineage>
</organism>
<protein>
    <submittedName>
        <fullName evidence="9">SET domain-containing protein</fullName>
    </submittedName>
</protein>
<feature type="compositionally biased region" description="Basic and acidic residues" evidence="5">
    <location>
        <begin position="1564"/>
        <end position="1573"/>
    </location>
</feature>
<dbReference type="InterPro" id="IPR001965">
    <property type="entry name" value="Znf_PHD"/>
</dbReference>
<reference evidence="9" key="1">
    <citation type="submission" date="2022-11" db="UniProtKB">
        <authorList>
            <consortium name="WormBaseParasite"/>
        </authorList>
    </citation>
    <scope>IDENTIFICATION</scope>
</reference>
<dbReference type="GO" id="GO:0034967">
    <property type="term" value="C:Set3 complex"/>
    <property type="evidence" value="ECO:0007669"/>
    <property type="project" value="TreeGrafter"/>
</dbReference>
<feature type="compositionally biased region" description="Low complexity" evidence="5">
    <location>
        <begin position="366"/>
        <end position="378"/>
    </location>
</feature>
<evidence type="ECO:0000256" key="5">
    <source>
        <dbReference type="SAM" id="MobiDB-lite"/>
    </source>
</evidence>
<dbReference type="Pfam" id="PF00856">
    <property type="entry name" value="SET"/>
    <property type="match status" value="1"/>
</dbReference>
<dbReference type="Gene3D" id="2.170.270.10">
    <property type="entry name" value="SET domain"/>
    <property type="match status" value="1"/>
</dbReference>
<feature type="region of interest" description="Disordered" evidence="5">
    <location>
        <begin position="1507"/>
        <end position="1526"/>
    </location>
</feature>
<feature type="region of interest" description="Disordered" evidence="5">
    <location>
        <begin position="918"/>
        <end position="943"/>
    </location>
</feature>
<accession>A0A914MU66</accession>
<dbReference type="InterPro" id="IPR011011">
    <property type="entry name" value="Znf_FYVE_PHD"/>
</dbReference>
<feature type="domain" description="SET" evidence="7">
    <location>
        <begin position="975"/>
        <end position="1099"/>
    </location>
</feature>
<dbReference type="PANTHER" id="PTHR46462">
    <property type="entry name" value="UPSET, ISOFORM A"/>
    <property type="match status" value="1"/>
</dbReference>
<feature type="compositionally biased region" description="Low complexity" evidence="5">
    <location>
        <begin position="1630"/>
        <end position="1639"/>
    </location>
</feature>
<evidence type="ECO:0000313" key="9">
    <source>
        <dbReference type="WBParaSite" id="Minc3s02170g28671"/>
    </source>
</evidence>
<dbReference type="SUPFAM" id="SSF57903">
    <property type="entry name" value="FYVE/PHD zinc finger"/>
    <property type="match status" value="1"/>
</dbReference>
<dbReference type="Pfam" id="PF20826">
    <property type="entry name" value="PHD_5"/>
    <property type="match status" value="1"/>
</dbReference>
<dbReference type="InterPro" id="IPR019786">
    <property type="entry name" value="Zinc_finger_PHD-type_CS"/>
</dbReference>
<feature type="compositionally biased region" description="Polar residues" evidence="5">
    <location>
        <begin position="1155"/>
        <end position="1166"/>
    </location>
</feature>
<feature type="domain" description="Zinc finger PHD-type" evidence="6">
    <location>
        <begin position="785"/>
        <end position="829"/>
    </location>
</feature>
<feature type="compositionally biased region" description="Pro residues" evidence="5">
    <location>
        <begin position="1726"/>
        <end position="1740"/>
    </location>
</feature>
<evidence type="ECO:0000313" key="8">
    <source>
        <dbReference type="Proteomes" id="UP000887563"/>
    </source>
</evidence>
<evidence type="ECO:0000256" key="1">
    <source>
        <dbReference type="ARBA" id="ARBA00022723"/>
    </source>
</evidence>
<feature type="compositionally biased region" description="Basic and acidic residues" evidence="5">
    <location>
        <begin position="1474"/>
        <end position="1487"/>
    </location>
</feature>
<dbReference type="WBParaSite" id="Minc3s02170g28671">
    <property type="protein sequence ID" value="Minc3s02170g28671"/>
    <property type="gene ID" value="Minc3s02170g28671"/>
</dbReference>
<dbReference type="InterPro" id="IPR013083">
    <property type="entry name" value="Znf_RING/FYVE/PHD"/>
</dbReference>
<feature type="region of interest" description="Disordered" evidence="5">
    <location>
        <begin position="206"/>
        <end position="230"/>
    </location>
</feature>
<feature type="region of interest" description="Disordered" evidence="5">
    <location>
        <begin position="1"/>
        <end position="44"/>
    </location>
</feature>
<feature type="region of interest" description="Disordered" evidence="5">
    <location>
        <begin position="754"/>
        <end position="774"/>
    </location>
</feature>
<feature type="region of interest" description="Disordered" evidence="5">
    <location>
        <begin position="1657"/>
        <end position="1678"/>
    </location>
</feature>
<feature type="compositionally biased region" description="Low complexity" evidence="5">
    <location>
        <begin position="1704"/>
        <end position="1717"/>
    </location>
</feature>
<keyword evidence="3" id="KW-0862">Zinc</keyword>
<feature type="compositionally biased region" description="Low complexity" evidence="5">
    <location>
        <begin position="518"/>
        <end position="527"/>
    </location>
</feature>
<feature type="compositionally biased region" description="Low complexity" evidence="5">
    <location>
        <begin position="1270"/>
        <end position="1282"/>
    </location>
</feature>
<dbReference type="InterPro" id="IPR001214">
    <property type="entry name" value="SET_dom"/>
</dbReference>
<evidence type="ECO:0000256" key="3">
    <source>
        <dbReference type="ARBA" id="ARBA00022833"/>
    </source>
</evidence>
<dbReference type="CDD" id="cd10529">
    <property type="entry name" value="SET_SETD5-like"/>
    <property type="match status" value="1"/>
</dbReference>
<proteinExistence type="predicted"/>
<feature type="compositionally biased region" description="Low complexity" evidence="5">
    <location>
        <begin position="1661"/>
        <end position="1671"/>
    </location>
</feature>
<feature type="region of interest" description="Disordered" evidence="5">
    <location>
        <begin position="1270"/>
        <end position="1362"/>
    </location>
</feature>
<feature type="region of interest" description="Disordered" evidence="5">
    <location>
        <begin position="1380"/>
        <end position="1410"/>
    </location>
</feature>
<dbReference type="GO" id="GO:0006325">
    <property type="term" value="P:chromatin organization"/>
    <property type="evidence" value="ECO:0007669"/>
    <property type="project" value="UniProtKB-KW"/>
</dbReference>
<feature type="compositionally biased region" description="Polar residues" evidence="5">
    <location>
        <begin position="211"/>
        <end position="225"/>
    </location>
</feature>
<dbReference type="PANTHER" id="PTHR46462:SF3">
    <property type="entry name" value="UPSET, ISOFORM A"/>
    <property type="match status" value="1"/>
</dbReference>
<dbReference type="SMART" id="SM00317">
    <property type="entry name" value="SET"/>
    <property type="match status" value="1"/>
</dbReference>
<feature type="compositionally biased region" description="Basic and acidic residues" evidence="5">
    <location>
        <begin position="639"/>
        <end position="656"/>
    </location>
</feature>
<sequence>MDHDFGTIISTTVNPREDTSSQDETNEQDKNKINDHNVVSSSSDNRKTISVFIDDDEYDTDLSTSFASIKSPIESEFNESLASSSDHNYILGVQRPKSTNSNFPVIEGLNLDSIEDSTSTSFLPRTQQTLRSPNKRYAPYSYDAGGNTFYSVNSGYYGNQIKIPERPTQHKPQFGQQKLQYGLPNSQRRQQITESERLPLTLRQSGFGRTIPTNDSPHSIMSSDRGSVPPQRSYGNIRLDSSYMLDGSPAPIVTATRGRPPSGRNKTARVGQDVTHPIQSRNLGMDSSQNGYILPIQQQGKQLPEQRQQQRFHIQKRNVSSPLMGGRGDKQQAQRFDDQQQQFEDQQRHDIYLEEEEMLNRDFFAQQHQKYSQQQQSSDMEKSDGGRVRNDTITPSDPVQPVNTSPNLFDTSKPPDDPYLPPQQVSQYPGLGLQQQFQQHQRHYPQGFDTSSIDGTINAVVRGDASVMQQHFGPPISEALERKSNFQQHQFEPRQHIPNFEGPLQMSESTSMSYAPKQPQQQQPQQQNVQTFPSNPAMIQQQRPTSSQATFNHGLDELAQASSNLLEQSMTTHSDGIEDIYQQEPSLVSHTRHQKQSQLGQHQQTLHFKVVQTNHRDEPSSFPQHQNYMQQVFTVQQRQRSDDSAPKDLPRSEAVHKFSPLASPVRQREARLGSSGGSGRRHRLSMEFSPVPIPPTSGLEAEEPELQQAGDFTKPMKWQRSFRKQTSDEAKAKKTSVVPVRASNANESLLKDKPKNTQVRGPYKRRSNVERNEAQQQEGLDYITRCICGMKHNDPFMIQCDKCDVWQHGVCVNIKEDKVPDTYLCEQCQPREFELTPKQAKSIQVRNLIAAKAPKQRKMNKSKSSSIKYRSKTPALSAALKFAGKIRRTKLLSGVISKRRELPRRKVGMRPQYKSFINVNSKEKKSATKRRKQESSSSCHNQYSSGVQSLMTSLPPYVLGEIGLLRRLDHNPLARPMLVAPNVEGLVATPGKNSNIPLGMPIVEYTGTISLLNEVKNLNKMIGDKFTLIYSGLGDNNKVMIDATKDGSIARSVRRSCRSNATLQHAIINGQLRIYLYAAMNIDRSSEVTIPFDYDYRESKEPVECACNTLLGVSFIDHCPIYAFNKSLEDSANNKMISGKSTTSAPPISKKSPAFSPQRQAYSPRLTRNSLNSPITMKLENDTTPAFEKQKSPLKIEHVIDEHKSPSVDSIGDSSSTTRSQRRTLRTSNSIGATTPKLELAKSPTPNDPKFISSAASTLLESKVMPRKLLSSSSPAASSPKRTLVSPTRGSRSNTSTMLGKIKWGDKPPPNKRKESLNESSRSPSKKITTRLSGTSPRLAASISRKPKKEEKTEPNVVDDKHTIMSREERKLQATIASFERAEHLSQEKKRKQIEKIHPPSEPPIVTKLKRKSFNAKASSVKSVQNESSNISCKKLFEELNKITKMKLDKLQEFKLPSDYDALRTEVMKEYQARKEISPSKTEIHSKKTEKRLKSLRGSLSYATTSKASIARENETMGEEETSYNQKLVSPASDGCVWEKEQECFSEPIKVASAPPTTIINTSDIEKTEKEGANMEVDTEIPVRPPNTKAHKKITLEEYKRKKKAEMEAKQQNIEENATDKETVAIQEPSTSRFSSSTMFSASSVMATRHSPRRSFIPAISSLPSSPPQQLEDFAQSPPAIGVRHKQLFSAPSLDELKKRIHGETSFSSSAGSSMGEELGEKQLHPPLPVDMPPPPPPPKKQQQSLDDRLKKFVSATTTKEATAVT</sequence>
<dbReference type="SMART" id="SM00249">
    <property type="entry name" value="PHD"/>
    <property type="match status" value="1"/>
</dbReference>
<evidence type="ECO:0000256" key="4">
    <source>
        <dbReference type="ARBA" id="ARBA00022853"/>
    </source>
</evidence>
<feature type="region of interest" description="Disordered" evidence="5">
    <location>
        <begin position="497"/>
        <end position="530"/>
    </location>
</feature>
<evidence type="ECO:0000259" key="7">
    <source>
        <dbReference type="SMART" id="SM00317"/>
    </source>
</evidence>
<keyword evidence="2" id="KW-0863">Zinc-finger</keyword>
<feature type="region of interest" description="Disordered" evidence="5">
    <location>
        <begin position="299"/>
        <end position="345"/>
    </location>
</feature>
<feature type="region of interest" description="Disordered" evidence="5">
    <location>
        <begin position="1137"/>
        <end position="1166"/>
    </location>
</feature>
<dbReference type="GO" id="GO:0070210">
    <property type="term" value="C:Rpd3L-Expanded complex"/>
    <property type="evidence" value="ECO:0007669"/>
    <property type="project" value="TreeGrafter"/>
</dbReference>
<dbReference type="GO" id="GO:0006355">
    <property type="term" value="P:regulation of DNA-templated transcription"/>
    <property type="evidence" value="ECO:0007669"/>
    <property type="project" value="TreeGrafter"/>
</dbReference>
<feature type="compositionally biased region" description="Low complexity" evidence="5">
    <location>
        <begin position="1207"/>
        <end position="1219"/>
    </location>
</feature>
<dbReference type="SUPFAM" id="SSF82199">
    <property type="entry name" value="SET domain"/>
    <property type="match status" value="1"/>
</dbReference>
<dbReference type="InterPro" id="IPR046341">
    <property type="entry name" value="SET_dom_sf"/>
</dbReference>
<dbReference type="Gene3D" id="3.30.40.10">
    <property type="entry name" value="Zinc/RING finger domain, C3HC4 (zinc finger)"/>
    <property type="match status" value="1"/>
</dbReference>
<feature type="region of interest" description="Disordered" evidence="5">
    <location>
        <begin position="1474"/>
        <end position="1498"/>
    </location>
</feature>
<feature type="region of interest" description="Disordered" evidence="5">
    <location>
        <begin position="1696"/>
        <end position="1766"/>
    </location>
</feature>
<dbReference type="GO" id="GO:0008270">
    <property type="term" value="F:zinc ion binding"/>
    <property type="evidence" value="ECO:0007669"/>
    <property type="project" value="UniProtKB-KW"/>
</dbReference>
<feature type="compositionally biased region" description="Basic and acidic residues" evidence="5">
    <location>
        <begin position="1594"/>
        <end position="1609"/>
    </location>
</feature>
<keyword evidence="8" id="KW-1185">Reference proteome</keyword>
<feature type="compositionally biased region" description="Polar residues" evidence="5">
    <location>
        <begin position="1137"/>
        <end position="1146"/>
    </location>
</feature>
<keyword evidence="1" id="KW-0479">Metal-binding</keyword>
<evidence type="ECO:0000256" key="2">
    <source>
        <dbReference type="ARBA" id="ARBA00022771"/>
    </source>
</evidence>
<feature type="compositionally biased region" description="Polar residues" evidence="5">
    <location>
        <begin position="1285"/>
        <end position="1298"/>
    </location>
</feature>
<dbReference type="Proteomes" id="UP000887563">
    <property type="component" value="Unplaced"/>
</dbReference>
<feature type="compositionally biased region" description="Basic and acidic residues" evidence="5">
    <location>
        <begin position="327"/>
        <end position="338"/>
    </location>
</feature>
<feature type="compositionally biased region" description="Basic and acidic residues" evidence="5">
    <location>
        <begin position="1348"/>
        <end position="1362"/>
    </location>
</feature>
<keyword evidence="4" id="KW-0156">Chromatin regulator</keyword>
<feature type="region of interest" description="Disordered" evidence="5">
    <location>
        <begin position="1555"/>
        <end position="1639"/>
    </location>
</feature>
<feature type="region of interest" description="Disordered" evidence="5">
    <location>
        <begin position="1198"/>
        <end position="1252"/>
    </location>
</feature>
<name>A0A914MU66_MELIC</name>
<feature type="region of interest" description="Disordered" evidence="5">
    <location>
        <begin position="366"/>
        <end position="422"/>
    </location>
</feature>